<organism evidence="1 2">
    <name type="scientific">Papaver nudicaule</name>
    <name type="common">Iceland poppy</name>
    <dbReference type="NCBI Taxonomy" id="74823"/>
    <lineage>
        <taxon>Eukaryota</taxon>
        <taxon>Viridiplantae</taxon>
        <taxon>Streptophyta</taxon>
        <taxon>Embryophyta</taxon>
        <taxon>Tracheophyta</taxon>
        <taxon>Spermatophyta</taxon>
        <taxon>Magnoliopsida</taxon>
        <taxon>Ranunculales</taxon>
        <taxon>Papaveraceae</taxon>
        <taxon>Papaveroideae</taxon>
        <taxon>Papaver</taxon>
    </lineage>
</organism>
<dbReference type="InterPro" id="IPR011042">
    <property type="entry name" value="6-blade_b-propeller_TolB-like"/>
</dbReference>
<dbReference type="AlphaFoldDB" id="A0AA41VC99"/>
<evidence type="ECO:0000313" key="2">
    <source>
        <dbReference type="Proteomes" id="UP001177140"/>
    </source>
</evidence>
<dbReference type="Pfam" id="PF07676">
    <property type="entry name" value="PD40"/>
    <property type="match status" value="2"/>
</dbReference>
<proteinExistence type="predicted"/>
<dbReference type="Gene3D" id="2.120.10.30">
    <property type="entry name" value="TolB, C-terminal domain"/>
    <property type="match status" value="2"/>
</dbReference>
<keyword evidence="2" id="KW-1185">Reference proteome</keyword>
<dbReference type="Proteomes" id="UP001177140">
    <property type="component" value="Unassembled WGS sequence"/>
</dbReference>
<evidence type="ECO:0000313" key="1">
    <source>
        <dbReference type="EMBL" id="MCL7037818.1"/>
    </source>
</evidence>
<sequence length="743" mass="82927">MHLFGHGKKEKVLPEIKKVPTQDYLWTDGESRGSIAFFSTYRPPTPLDIFSCPIPPTSSRDELRMTDGKSYNYNGTEIPPEALMKIFTYTSLAKYGNQADIDSGRITGMIFVSERDNLELLHIALRHNDVNPPRVQVHRLADIFHKSPFAGVRMEDSGCFASDHLIFVSTKEKATERRQPWTAVYKTNLMTGRTERLTPRGQADLSPSVSPSGKKIATATFEGTGGWDGAVEDLKTNICVMDVEDPSSRKVVVENGGWPTWGSDDIIFFHRKDDKKLPENTTERNYWGVYRADISSSGVEPERVTPVNIDAFTPAAIDATTVAVATIRQKSEFGDTRVEAQYRHIEIFNSAGRQEPIQITQKTRPKGDHYNPFVIGHGKRIGYHCCTSDPLDDEEEIKRQFQIITSPDPNIGLFRVGGGFPAFSKNGAKLAFVDNDFKSVWVLDNNNLYPATELAANSIFSPVWNQNDRTDTLYVCIGPSFSPGATVDIYAIRDVSRGGRQLQPLTDGGFNNAFPSSSPDGERIVYRSTRDGYKNLYIMSDAEGAVRGVVPERLTNGKWTDTQCQWSPNVNWIVFSSNRGKPKDEPEKDPGYFAVYLVNPKKKDVVVRVITSGNNWAGYVNHPFFSPDGLSIVVTSDLAAVSVDPISLPVFVHSARPYGDIFTVDIDPHDIEKNRDLKTFNRITHSRYENFAGAWSGTSSGDTRVARNLLQKEEFTTAVPYPYRGGDEGWEMTGHLVVQKGCN</sequence>
<dbReference type="PANTHER" id="PTHR32161">
    <property type="entry name" value="DPP6 N-TERMINAL DOMAIN-LIKE PROTEIN"/>
    <property type="match status" value="1"/>
</dbReference>
<comment type="caution">
    <text evidence="1">The sequence shown here is derived from an EMBL/GenBank/DDBJ whole genome shotgun (WGS) entry which is preliminary data.</text>
</comment>
<reference evidence="1" key="1">
    <citation type="submission" date="2022-03" db="EMBL/GenBank/DDBJ databases">
        <title>A functionally conserved STORR gene fusion in Papaver species that diverged 16.8 million years ago.</title>
        <authorList>
            <person name="Catania T."/>
        </authorList>
    </citation>
    <scope>NUCLEOTIDE SEQUENCE</scope>
    <source>
        <strain evidence="1">S-191538</strain>
    </source>
</reference>
<dbReference type="EMBL" id="JAJJMA010183512">
    <property type="protein sequence ID" value="MCL7037818.1"/>
    <property type="molecule type" value="Genomic_DNA"/>
</dbReference>
<dbReference type="SUPFAM" id="SSF82171">
    <property type="entry name" value="DPP6 N-terminal domain-like"/>
    <property type="match status" value="1"/>
</dbReference>
<name>A0AA41VC99_PAPNU</name>
<gene>
    <name evidence="1" type="ORF">MKW94_010220</name>
</gene>
<protein>
    <submittedName>
        <fullName evidence="1">Uncharacterized protein</fullName>
    </submittedName>
</protein>
<dbReference type="PANTHER" id="PTHR32161:SF21">
    <property type="entry name" value="OS03G0314500 PROTEIN"/>
    <property type="match status" value="1"/>
</dbReference>
<accession>A0AA41VC99</accession>
<dbReference type="InterPro" id="IPR011659">
    <property type="entry name" value="WD40"/>
</dbReference>